<dbReference type="Pfam" id="PF14332">
    <property type="entry name" value="DUF4388"/>
    <property type="match status" value="1"/>
</dbReference>
<protein>
    <recommendedName>
        <fullName evidence="1">PatA-like N-terminal domain-containing protein</fullName>
    </recommendedName>
</protein>
<dbReference type="Proteomes" id="UP000177870">
    <property type="component" value="Chromosome"/>
</dbReference>
<name>A0A1D8TM23_9CYAN</name>
<sequence>MSLNGYLSDLYLPELFQFLEKGKKTGWLRITALPRVSGYRRPVHHIWVYQGRIVAAANRLDHQGLIVLIAQHQWVKHSIVNKLAQSCTPNQPLGLYLQSQGILQTAQLKWLFQIQIQRQVCPLFELKDGRFKFEQNVPIPTLEMTGLSIPATEATLIGLRELQHWEALAEQLPDPDWGLVSTICDPPQSHYRLNVLECKVWHYTTGKVSLKAIAKQLKLPVAQVRQIAFRLITVGLAQARPLLKDTSHQNLDKSRQNPIALDKQKYPFLSFRRNSSHVRKQ</sequence>
<evidence type="ECO:0000259" key="1">
    <source>
        <dbReference type="Pfam" id="PF14332"/>
    </source>
</evidence>
<evidence type="ECO:0000313" key="2">
    <source>
        <dbReference type="EMBL" id="AOW98475.1"/>
    </source>
</evidence>
<dbReference type="KEGG" id="mpro:BJP34_02555"/>
<dbReference type="RefSeq" id="WP_070390982.1">
    <property type="nucleotide sequence ID" value="NZ_CP017599.1"/>
</dbReference>
<evidence type="ECO:0000313" key="3">
    <source>
        <dbReference type="Proteomes" id="UP000177870"/>
    </source>
</evidence>
<organism evidence="2 3">
    <name type="scientific">Moorena producens PAL-8-15-08-1</name>
    <dbReference type="NCBI Taxonomy" id="1458985"/>
    <lineage>
        <taxon>Bacteria</taxon>
        <taxon>Bacillati</taxon>
        <taxon>Cyanobacteriota</taxon>
        <taxon>Cyanophyceae</taxon>
        <taxon>Coleofasciculales</taxon>
        <taxon>Coleofasciculaceae</taxon>
        <taxon>Moorena</taxon>
    </lineage>
</organism>
<proteinExistence type="predicted"/>
<reference evidence="3" key="1">
    <citation type="submission" date="2016-10" db="EMBL/GenBank/DDBJ databases">
        <title>Comparative genomics uncovers the prolific and rare metabolic potential of the cyanobacterial genus Moorea.</title>
        <authorList>
            <person name="Leao T."/>
            <person name="Castelao G."/>
            <person name="Korobeynikov A."/>
            <person name="Monroe E.A."/>
            <person name="Podell S."/>
            <person name="Glukhov E."/>
            <person name="Allen E."/>
            <person name="Gerwick W.H."/>
            <person name="Gerwick L."/>
        </authorList>
    </citation>
    <scope>NUCLEOTIDE SEQUENCE [LARGE SCALE GENOMIC DNA]</scope>
    <source>
        <strain evidence="3">PAL-8-15-08-1</strain>
    </source>
</reference>
<dbReference type="OrthoDB" id="424057at2"/>
<gene>
    <name evidence="2" type="ORF">BJP34_02555</name>
</gene>
<dbReference type="STRING" id="1458985.BJP34_02555"/>
<accession>A0A1D8TM23</accession>
<feature type="domain" description="PatA-like N-terminal" evidence="1">
    <location>
        <begin position="5"/>
        <end position="166"/>
    </location>
</feature>
<dbReference type="AlphaFoldDB" id="A0A1D8TM23"/>
<dbReference type="EMBL" id="CP017599">
    <property type="protein sequence ID" value="AOW98475.1"/>
    <property type="molecule type" value="Genomic_DNA"/>
</dbReference>
<dbReference type="InterPro" id="IPR025497">
    <property type="entry name" value="PatA-like_N"/>
</dbReference>